<evidence type="ECO:0000313" key="4">
    <source>
        <dbReference type="EMBL" id="RGD62515.1"/>
    </source>
</evidence>
<dbReference type="EMBL" id="QVIG01000001">
    <property type="protein sequence ID" value="RGD62515.1"/>
    <property type="molecule type" value="Genomic_DNA"/>
</dbReference>
<dbReference type="SUPFAM" id="SSF117916">
    <property type="entry name" value="Fe-S cluster assembly (FSCA) domain-like"/>
    <property type="match status" value="1"/>
</dbReference>
<dbReference type="Gene3D" id="3.30.300.130">
    <property type="entry name" value="Fe-S cluster assembly (FSCA)"/>
    <property type="match status" value="1"/>
</dbReference>
<evidence type="ECO:0000259" key="2">
    <source>
        <dbReference type="Pfam" id="PF01883"/>
    </source>
</evidence>
<feature type="region of interest" description="Disordered" evidence="1">
    <location>
        <begin position="1"/>
        <end position="22"/>
    </location>
</feature>
<dbReference type="Pfam" id="PF01883">
    <property type="entry name" value="FeS_assembly_P"/>
    <property type="match status" value="1"/>
</dbReference>
<accession>A0A373A507</accession>
<organism evidence="4 5">
    <name type="scientific">Kitasatospora xanthocidica</name>
    <dbReference type="NCBI Taxonomy" id="83382"/>
    <lineage>
        <taxon>Bacteria</taxon>
        <taxon>Bacillati</taxon>
        <taxon>Actinomycetota</taxon>
        <taxon>Actinomycetes</taxon>
        <taxon>Kitasatosporales</taxon>
        <taxon>Streptomycetaceae</taxon>
        <taxon>Kitasatospora</taxon>
    </lineage>
</organism>
<reference evidence="4 5" key="1">
    <citation type="submission" date="2018-08" db="EMBL/GenBank/DDBJ databases">
        <title>Diversity &amp; Physiological Properties of Lignin-Decomposing Actinobacteria from Soil.</title>
        <authorList>
            <person name="Roh S.G."/>
            <person name="Kim S.B."/>
        </authorList>
    </citation>
    <scope>NUCLEOTIDE SEQUENCE [LARGE SCALE GENOMIC DNA]</scope>
    <source>
        <strain evidence="4 5">MMS17-GH009</strain>
    </source>
</reference>
<gene>
    <name evidence="4" type="primary">paaJ</name>
    <name evidence="4" type="ORF">DR950_36415</name>
</gene>
<dbReference type="InterPro" id="IPR056572">
    <property type="entry name" value="Zn_ribbon_PaaD"/>
</dbReference>
<comment type="caution">
    <text evidence="4">The sequence shown here is derived from an EMBL/GenBank/DDBJ whole genome shotgun (WGS) entry which is preliminary data.</text>
</comment>
<dbReference type="Proteomes" id="UP000263377">
    <property type="component" value="Unassembled WGS sequence"/>
</dbReference>
<protein>
    <submittedName>
        <fullName evidence="4">Phenylacetate-CoA oxygenase subunit PaaJ</fullName>
    </submittedName>
</protein>
<dbReference type="InterPro" id="IPR002744">
    <property type="entry name" value="MIP18-like"/>
</dbReference>
<dbReference type="InterPro" id="IPR011883">
    <property type="entry name" value="PaaD-like"/>
</dbReference>
<feature type="domain" description="MIP18 family-like" evidence="2">
    <location>
        <begin position="45"/>
        <end position="101"/>
    </location>
</feature>
<keyword evidence="5" id="KW-1185">Reference proteome</keyword>
<dbReference type="InterPro" id="IPR052339">
    <property type="entry name" value="Fe-S_Maturation_MIP18"/>
</dbReference>
<dbReference type="InterPro" id="IPR034904">
    <property type="entry name" value="FSCA_dom_sf"/>
</dbReference>
<sequence length="219" mass="22269">MVTGDVVTGPGPTGTAEPTGGTVATVGTGTADPTARELAWAVAAAVPDPELPMLTLADLGVLAEVGVDGGSGTVTAWLTPTYSGCPAVAEMAADVDRRLRAAGYPDVRVRLRLDPPWSTDLITAEGRRKLAEAGIAPPRPTAAVAAAGPVALTLGPTRTGTATASTTVAAPRTAAAPPVPCPRCGDADTEELSRFGSTACKALWRCRACREPFERVKEI</sequence>
<evidence type="ECO:0000313" key="5">
    <source>
        <dbReference type="Proteomes" id="UP000263377"/>
    </source>
</evidence>
<proteinExistence type="predicted"/>
<dbReference type="AlphaFoldDB" id="A0A373A507"/>
<evidence type="ECO:0000256" key="1">
    <source>
        <dbReference type="SAM" id="MobiDB-lite"/>
    </source>
</evidence>
<name>A0A373A507_9ACTN</name>
<dbReference type="Pfam" id="PF23451">
    <property type="entry name" value="Zn_ribbon_PaaD"/>
    <property type="match status" value="1"/>
</dbReference>
<dbReference type="PANTHER" id="PTHR42831">
    <property type="entry name" value="FE-S PROTEIN MATURATION AUXILIARY FACTOR YITW"/>
    <property type="match status" value="1"/>
</dbReference>
<dbReference type="PANTHER" id="PTHR42831:SF3">
    <property type="entry name" value="1,2-PHENYLACETYL-COA EPOXIDASE, SUBUNIT D-RELATED"/>
    <property type="match status" value="1"/>
</dbReference>
<evidence type="ECO:0000259" key="3">
    <source>
        <dbReference type="Pfam" id="PF23451"/>
    </source>
</evidence>
<feature type="domain" description="PaaD zinc beta ribbon" evidence="3">
    <location>
        <begin position="172"/>
        <end position="217"/>
    </location>
</feature>
<dbReference type="NCBIfam" id="TIGR02159">
    <property type="entry name" value="PA_CoA_Oxy4"/>
    <property type="match status" value="1"/>
</dbReference>